<sequence>MKPSANLRMPFTDRTFPDANCTMNETTSQIGIFVPIESQRCTNGTSETGSKRYDMATLLLFTVPLQLSSACNLM</sequence>
<evidence type="ECO:0000313" key="1">
    <source>
        <dbReference type="EMBL" id="KAK4017233.1"/>
    </source>
</evidence>
<keyword evidence="2" id="KW-1185">Reference proteome</keyword>
<reference evidence="1 2" key="1">
    <citation type="journal article" date="2023" name="Nucleic Acids Res.">
        <title>The hologenome of Daphnia magna reveals possible DNA methylation and microbiome-mediated evolution of the host genome.</title>
        <authorList>
            <person name="Chaturvedi A."/>
            <person name="Li X."/>
            <person name="Dhandapani V."/>
            <person name="Marshall H."/>
            <person name="Kissane S."/>
            <person name="Cuenca-Cambronero M."/>
            <person name="Asole G."/>
            <person name="Calvet F."/>
            <person name="Ruiz-Romero M."/>
            <person name="Marangio P."/>
            <person name="Guigo R."/>
            <person name="Rago D."/>
            <person name="Mirbahai L."/>
            <person name="Eastwood N."/>
            <person name="Colbourne J.K."/>
            <person name="Zhou J."/>
            <person name="Mallon E."/>
            <person name="Orsini L."/>
        </authorList>
    </citation>
    <scope>NUCLEOTIDE SEQUENCE [LARGE SCALE GENOMIC DNA]</scope>
    <source>
        <strain evidence="1">LRV0_1</strain>
    </source>
</reference>
<name>A0ABQ9ZWD7_9CRUS</name>
<comment type="caution">
    <text evidence="1">The sequence shown here is derived from an EMBL/GenBank/DDBJ whole genome shotgun (WGS) entry which is preliminary data.</text>
</comment>
<gene>
    <name evidence="1" type="ORF">OUZ56_032181</name>
</gene>
<proteinExistence type="predicted"/>
<protein>
    <submittedName>
        <fullName evidence="1">Uncharacterized protein</fullName>
    </submittedName>
</protein>
<organism evidence="1 2">
    <name type="scientific">Daphnia magna</name>
    <dbReference type="NCBI Taxonomy" id="35525"/>
    <lineage>
        <taxon>Eukaryota</taxon>
        <taxon>Metazoa</taxon>
        <taxon>Ecdysozoa</taxon>
        <taxon>Arthropoda</taxon>
        <taxon>Crustacea</taxon>
        <taxon>Branchiopoda</taxon>
        <taxon>Diplostraca</taxon>
        <taxon>Cladocera</taxon>
        <taxon>Anomopoda</taxon>
        <taxon>Daphniidae</taxon>
        <taxon>Daphnia</taxon>
    </lineage>
</organism>
<accession>A0ABQ9ZWD7</accession>
<dbReference type="EMBL" id="JAOYFB010000005">
    <property type="protein sequence ID" value="KAK4017233.1"/>
    <property type="molecule type" value="Genomic_DNA"/>
</dbReference>
<evidence type="ECO:0000313" key="2">
    <source>
        <dbReference type="Proteomes" id="UP001234178"/>
    </source>
</evidence>
<dbReference type="Proteomes" id="UP001234178">
    <property type="component" value="Unassembled WGS sequence"/>
</dbReference>